<keyword evidence="1" id="KW-0560">Oxidoreductase</keyword>
<keyword evidence="2" id="KW-0812">Transmembrane</keyword>
<keyword evidence="2" id="KW-0472">Membrane</keyword>
<evidence type="ECO:0000313" key="4">
    <source>
        <dbReference type="EMBL" id="MBW4709241.1"/>
    </source>
</evidence>
<accession>A0A9X1FX88</accession>
<organism evidence="4 5">
    <name type="scientific">Roseobacter insulae</name>
    <dbReference type="NCBI Taxonomy" id="2859783"/>
    <lineage>
        <taxon>Bacteria</taxon>
        <taxon>Pseudomonadati</taxon>
        <taxon>Pseudomonadota</taxon>
        <taxon>Alphaproteobacteria</taxon>
        <taxon>Rhodobacterales</taxon>
        <taxon>Roseobacteraceae</taxon>
        <taxon>Roseobacter</taxon>
    </lineage>
</organism>
<comment type="caution">
    <text evidence="4">The sequence shown here is derived from an EMBL/GenBank/DDBJ whole genome shotgun (WGS) entry which is preliminary data.</text>
</comment>
<protein>
    <submittedName>
        <fullName evidence="4">FAD-binding oxidoreductase</fullName>
    </submittedName>
</protein>
<dbReference type="InterPro" id="IPR006076">
    <property type="entry name" value="FAD-dep_OxRdtase"/>
</dbReference>
<reference evidence="4" key="1">
    <citation type="submission" date="2021-07" db="EMBL/GenBank/DDBJ databases">
        <title>Roseobacter insulae sp. nov., isolated from a tidal flat.</title>
        <authorList>
            <person name="Park S."/>
            <person name="Yoon J.-H."/>
        </authorList>
    </citation>
    <scope>NUCLEOTIDE SEQUENCE</scope>
    <source>
        <strain evidence="4">YSTF-M11</strain>
    </source>
</reference>
<evidence type="ECO:0000256" key="2">
    <source>
        <dbReference type="SAM" id="Phobius"/>
    </source>
</evidence>
<dbReference type="RefSeq" id="WP_219504550.1">
    <property type="nucleotide sequence ID" value="NZ_JAHXDN010000004.1"/>
</dbReference>
<dbReference type="EMBL" id="JAHXDN010000004">
    <property type="protein sequence ID" value="MBW4709241.1"/>
    <property type="molecule type" value="Genomic_DNA"/>
</dbReference>
<keyword evidence="5" id="KW-1185">Reference proteome</keyword>
<feature type="transmembrane region" description="Helical" evidence="2">
    <location>
        <begin position="5"/>
        <end position="22"/>
    </location>
</feature>
<sequence>MTQKIIVIGAGIVGVSTGIWLRRFGADVTLIDRAAPGQGTSYGNAGVLAACSMVPVTAPGLVRKGPGMLMNRDFPLFLKWGYLPRLAPWLMRYLRHANDADTRRIAKGLTPIVGDAVDQHKALTKGTDAAHWVTDSDYHFAYADRGAFEADSYSWSLRRDAGFAPEVHIGAAVQEVEPNLSPAIGCLATMKDHGFIRDPGSYVAALADIFQKGGGVIRTGEVVDFDLSQGRVNAVITTEGALRCDAAILATGVWSKPLMKKLGISVPQESERGYHIVFEGAEKGPRAPTMVASGKFVATPMAAGMRCAGVVEFGGLEAGPSRAPLELLRRKVSEAYPGLIYSGQQEWLGHRPAPADSLPLIGEVARTGVLTAFGHHHIGLTGGPKTGRLVAEMLTGRASNLDLDIYSPNRFATG</sequence>
<feature type="domain" description="FAD dependent oxidoreductase" evidence="3">
    <location>
        <begin position="4"/>
        <end position="393"/>
    </location>
</feature>
<dbReference type="GO" id="GO:0005737">
    <property type="term" value="C:cytoplasm"/>
    <property type="evidence" value="ECO:0007669"/>
    <property type="project" value="TreeGrafter"/>
</dbReference>
<evidence type="ECO:0000256" key="1">
    <source>
        <dbReference type="ARBA" id="ARBA00023002"/>
    </source>
</evidence>
<evidence type="ECO:0000313" key="5">
    <source>
        <dbReference type="Proteomes" id="UP001138661"/>
    </source>
</evidence>
<gene>
    <name evidence="4" type="ORF">KX928_15730</name>
</gene>
<dbReference type="Pfam" id="PF01266">
    <property type="entry name" value="DAO"/>
    <property type="match status" value="1"/>
</dbReference>
<proteinExistence type="predicted"/>
<dbReference type="PANTHER" id="PTHR13847:SF289">
    <property type="entry name" value="GLYCINE OXIDASE"/>
    <property type="match status" value="1"/>
</dbReference>
<dbReference type="GO" id="GO:0016491">
    <property type="term" value="F:oxidoreductase activity"/>
    <property type="evidence" value="ECO:0007669"/>
    <property type="project" value="UniProtKB-KW"/>
</dbReference>
<keyword evidence="2" id="KW-1133">Transmembrane helix</keyword>
<name>A0A9X1FX88_9RHOB</name>
<dbReference type="PANTHER" id="PTHR13847">
    <property type="entry name" value="SARCOSINE DEHYDROGENASE-RELATED"/>
    <property type="match status" value="1"/>
</dbReference>
<evidence type="ECO:0000259" key="3">
    <source>
        <dbReference type="Pfam" id="PF01266"/>
    </source>
</evidence>
<dbReference type="AlphaFoldDB" id="A0A9X1FX88"/>
<dbReference type="Proteomes" id="UP001138661">
    <property type="component" value="Unassembled WGS sequence"/>
</dbReference>